<proteinExistence type="predicted"/>
<name>F0WFY8_9STRA</name>
<sequence>MKRAFSLGDWHPKARPRPTQQLFPSIIYIRTVVLSCVDMRKHVIIVVTFLYSHPARWKKPETQPYKEAECEIFGFY</sequence>
<accession>F0WFY8</accession>
<reference evidence="1" key="1">
    <citation type="journal article" date="2011" name="PLoS Biol.">
        <title>Gene gain and loss during evolution of obligate parasitism in the white rust pathogen of Arabidopsis thaliana.</title>
        <authorList>
            <person name="Kemen E."/>
            <person name="Gardiner A."/>
            <person name="Schultz-Larsen T."/>
            <person name="Kemen A.C."/>
            <person name="Balmuth A.L."/>
            <person name="Robert-Seilaniantz A."/>
            <person name="Bailey K."/>
            <person name="Holub E."/>
            <person name="Studholme D.J."/>
            <person name="Maclean D."/>
            <person name="Jones J.D."/>
        </authorList>
    </citation>
    <scope>NUCLEOTIDE SEQUENCE</scope>
</reference>
<dbReference type="HOGENOM" id="CLU_2659678_0_0_1"/>
<gene>
    <name evidence="1" type="primary">AlNc14C86G5521</name>
    <name evidence="1" type="ORF">ALNC14_062650</name>
</gene>
<evidence type="ECO:0000313" key="1">
    <source>
        <dbReference type="EMBL" id="CCA20122.1"/>
    </source>
</evidence>
<protein>
    <submittedName>
        <fullName evidence="1">AlNc14C86G5521 protein</fullName>
    </submittedName>
</protein>
<dbReference type="AlphaFoldDB" id="F0WFY8"/>
<dbReference type="EMBL" id="FR824131">
    <property type="protein sequence ID" value="CCA20122.1"/>
    <property type="molecule type" value="Genomic_DNA"/>
</dbReference>
<reference evidence="1" key="2">
    <citation type="submission" date="2011-02" db="EMBL/GenBank/DDBJ databases">
        <authorList>
            <person name="MacLean D."/>
        </authorList>
    </citation>
    <scope>NUCLEOTIDE SEQUENCE</scope>
</reference>
<organism evidence="1">
    <name type="scientific">Albugo laibachii Nc14</name>
    <dbReference type="NCBI Taxonomy" id="890382"/>
    <lineage>
        <taxon>Eukaryota</taxon>
        <taxon>Sar</taxon>
        <taxon>Stramenopiles</taxon>
        <taxon>Oomycota</taxon>
        <taxon>Peronosporomycetes</taxon>
        <taxon>Albuginales</taxon>
        <taxon>Albuginaceae</taxon>
        <taxon>Albugo</taxon>
    </lineage>
</organism>